<accession>A0A0A0KYX4</accession>
<keyword evidence="3" id="KW-1185">Reference proteome</keyword>
<evidence type="ECO:0000313" key="2">
    <source>
        <dbReference type="EMBL" id="KGN54728.1"/>
    </source>
</evidence>
<evidence type="ECO:0000313" key="3">
    <source>
        <dbReference type="Proteomes" id="UP000029981"/>
    </source>
</evidence>
<organism evidence="2 3">
    <name type="scientific">Cucumis sativus</name>
    <name type="common">Cucumber</name>
    <dbReference type="NCBI Taxonomy" id="3659"/>
    <lineage>
        <taxon>Eukaryota</taxon>
        <taxon>Viridiplantae</taxon>
        <taxon>Streptophyta</taxon>
        <taxon>Embryophyta</taxon>
        <taxon>Tracheophyta</taxon>
        <taxon>Spermatophyta</taxon>
        <taxon>Magnoliopsida</taxon>
        <taxon>eudicotyledons</taxon>
        <taxon>Gunneridae</taxon>
        <taxon>Pentapetalae</taxon>
        <taxon>rosids</taxon>
        <taxon>fabids</taxon>
        <taxon>Cucurbitales</taxon>
        <taxon>Cucurbitaceae</taxon>
        <taxon>Benincaseae</taxon>
        <taxon>Cucumis</taxon>
    </lineage>
</organism>
<reference evidence="2 3" key="4">
    <citation type="journal article" date="2011" name="BMC Genomics">
        <title>RNA-Seq improves annotation of protein-coding genes in the cucumber genome.</title>
        <authorList>
            <person name="Li Z."/>
            <person name="Zhang Z."/>
            <person name="Yan P."/>
            <person name="Huang S."/>
            <person name="Fei Z."/>
            <person name="Lin K."/>
        </authorList>
    </citation>
    <scope>NUCLEOTIDE SEQUENCE [LARGE SCALE GENOMIC DNA]</scope>
    <source>
        <strain evidence="3">cv. 9930</strain>
    </source>
</reference>
<protein>
    <recommendedName>
        <fullName evidence="4">Retrotransposon gag domain-containing protein</fullName>
    </recommendedName>
</protein>
<evidence type="ECO:0008006" key="4">
    <source>
        <dbReference type="Google" id="ProtNLM"/>
    </source>
</evidence>
<dbReference type="AlphaFoldDB" id="A0A0A0KYX4"/>
<dbReference type="EMBL" id="CM002925">
    <property type="protein sequence ID" value="KGN54728.1"/>
    <property type="molecule type" value="Genomic_DNA"/>
</dbReference>
<dbReference type="Proteomes" id="UP000029981">
    <property type="component" value="Chromosome 4"/>
</dbReference>
<dbReference type="Gramene" id="KGN54728">
    <property type="protein sequence ID" value="KGN54728"/>
    <property type="gene ID" value="Csa_4G436990"/>
</dbReference>
<sequence length="106" mass="12299">MRDEFLYLEQRRLSVPEYERKFTKLAKYALILIVDEGERCRCSINDLREEIRTSIVLILIRSDYAQLVDAALRVEKSLGLKRSSSDSCEKGEEGSQKNKKSVILML</sequence>
<evidence type="ECO:0000256" key="1">
    <source>
        <dbReference type="SAM" id="MobiDB-lite"/>
    </source>
</evidence>
<proteinExistence type="predicted"/>
<gene>
    <name evidence="2" type="ORF">Csa_4G436990</name>
</gene>
<reference evidence="2 3" key="1">
    <citation type="journal article" date="2009" name="Nat. Genet.">
        <title>The genome of the cucumber, Cucumis sativus L.</title>
        <authorList>
            <person name="Huang S."/>
            <person name="Li R."/>
            <person name="Zhang Z."/>
            <person name="Li L."/>
            <person name="Gu X."/>
            <person name="Fan W."/>
            <person name="Lucas W.J."/>
            <person name="Wang X."/>
            <person name="Xie B."/>
            <person name="Ni P."/>
            <person name="Ren Y."/>
            <person name="Zhu H."/>
            <person name="Li J."/>
            <person name="Lin K."/>
            <person name="Jin W."/>
            <person name="Fei Z."/>
            <person name="Li G."/>
            <person name="Staub J."/>
            <person name="Kilian A."/>
            <person name="van der Vossen E.A."/>
            <person name="Wu Y."/>
            <person name="Guo J."/>
            <person name="He J."/>
            <person name="Jia Z."/>
            <person name="Ren Y."/>
            <person name="Tian G."/>
            <person name="Lu Y."/>
            <person name="Ruan J."/>
            <person name="Qian W."/>
            <person name="Wang M."/>
            <person name="Huang Q."/>
            <person name="Li B."/>
            <person name="Xuan Z."/>
            <person name="Cao J."/>
            <person name="Asan"/>
            <person name="Wu Z."/>
            <person name="Zhang J."/>
            <person name="Cai Q."/>
            <person name="Bai Y."/>
            <person name="Zhao B."/>
            <person name="Han Y."/>
            <person name="Li Y."/>
            <person name="Li X."/>
            <person name="Wang S."/>
            <person name="Shi Q."/>
            <person name="Liu S."/>
            <person name="Cho W.K."/>
            <person name="Kim J.Y."/>
            <person name="Xu Y."/>
            <person name="Heller-Uszynska K."/>
            <person name="Miao H."/>
            <person name="Cheng Z."/>
            <person name="Zhang S."/>
            <person name="Wu J."/>
            <person name="Yang Y."/>
            <person name="Kang H."/>
            <person name="Li M."/>
            <person name="Liang H."/>
            <person name="Ren X."/>
            <person name="Shi Z."/>
            <person name="Wen M."/>
            <person name="Jian M."/>
            <person name="Yang H."/>
            <person name="Zhang G."/>
            <person name="Yang Z."/>
            <person name="Chen R."/>
            <person name="Liu S."/>
            <person name="Li J."/>
            <person name="Ma L."/>
            <person name="Liu H."/>
            <person name="Zhou Y."/>
            <person name="Zhao J."/>
            <person name="Fang X."/>
            <person name="Li G."/>
            <person name="Fang L."/>
            <person name="Li Y."/>
            <person name="Liu D."/>
            <person name="Zheng H."/>
            <person name="Zhang Y."/>
            <person name="Qin N."/>
            <person name="Li Z."/>
            <person name="Yang G."/>
            <person name="Yang S."/>
            <person name="Bolund L."/>
            <person name="Kristiansen K."/>
            <person name="Zheng H."/>
            <person name="Li S."/>
            <person name="Zhang X."/>
            <person name="Yang H."/>
            <person name="Wang J."/>
            <person name="Sun R."/>
            <person name="Zhang B."/>
            <person name="Jiang S."/>
            <person name="Wang J."/>
            <person name="Du Y."/>
            <person name="Li S."/>
        </authorList>
    </citation>
    <scope>NUCLEOTIDE SEQUENCE [LARGE SCALE GENOMIC DNA]</scope>
    <source>
        <strain evidence="3">cv. 9930</strain>
    </source>
</reference>
<name>A0A0A0KYX4_CUCSA</name>
<feature type="compositionally biased region" description="Basic and acidic residues" evidence="1">
    <location>
        <begin position="83"/>
        <end position="96"/>
    </location>
</feature>
<reference evidence="2 3" key="2">
    <citation type="journal article" date="2009" name="PLoS ONE">
        <title>An integrated genetic and cytogenetic map of the cucumber genome.</title>
        <authorList>
            <person name="Ren Y."/>
            <person name="Zhang Z."/>
            <person name="Liu J."/>
            <person name="Staub J.E."/>
            <person name="Han Y."/>
            <person name="Cheng Z."/>
            <person name="Li X."/>
            <person name="Lu J."/>
            <person name="Miao H."/>
            <person name="Kang H."/>
            <person name="Xie B."/>
            <person name="Gu X."/>
            <person name="Wang X."/>
            <person name="Du Y."/>
            <person name="Jin W."/>
            <person name="Huang S."/>
        </authorList>
    </citation>
    <scope>NUCLEOTIDE SEQUENCE [LARGE SCALE GENOMIC DNA]</scope>
    <source>
        <strain evidence="3">cv. 9930</strain>
    </source>
</reference>
<reference evidence="2 3" key="3">
    <citation type="journal article" date="2010" name="BMC Genomics">
        <title>Transcriptome sequencing and comparative analysis of cucumber flowers with different sex types.</title>
        <authorList>
            <person name="Guo S."/>
            <person name="Zheng Y."/>
            <person name="Joung J.G."/>
            <person name="Liu S."/>
            <person name="Zhang Z."/>
            <person name="Crasta O.R."/>
            <person name="Sobral B.W."/>
            <person name="Xu Y."/>
            <person name="Huang S."/>
            <person name="Fei Z."/>
        </authorList>
    </citation>
    <scope>NUCLEOTIDE SEQUENCE [LARGE SCALE GENOMIC DNA]</scope>
    <source>
        <strain evidence="3">cv. 9930</strain>
    </source>
</reference>
<feature type="region of interest" description="Disordered" evidence="1">
    <location>
        <begin position="83"/>
        <end position="106"/>
    </location>
</feature>